<evidence type="ECO:0000313" key="7">
    <source>
        <dbReference type="EMBL" id="GAX84929.1"/>
    </source>
</evidence>
<accession>A0A250XPQ4</accession>
<dbReference type="AlphaFoldDB" id="A0A250XPQ4"/>
<proteinExistence type="inferred from homology"/>
<reference evidence="7 8" key="1">
    <citation type="submission" date="2017-08" db="EMBL/GenBank/DDBJ databases">
        <title>Acidophilic green algal genome provides insights into adaptation to an acidic environment.</title>
        <authorList>
            <person name="Hirooka S."/>
            <person name="Hirose Y."/>
            <person name="Kanesaki Y."/>
            <person name="Higuchi S."/>
            <person name="Fujiwara T."/>
            <person name="Onuma R."/>
            <person name="Era A."/>
            <person name="Ohbayashi R."/>
            <person name="Uzuka A."/>
            <person name="Nozaki H."/>
            <person name="Yoshikawa H."/>
            <person name="Miyagishima S.Y."/>
        </authorList>
    </citation>
    <scope>NUCLEOTIDE SEQUENCE [LARGE SCALE GENOMIC DNA]</scope>
    <source>
        <strain evidence="7 8">NIES-2499</strain>
    </source>
</reference>
<evidence type="ECO:0000256" key="2">
    <source>
        <dbReference type="ARBA" id="ARBA00006824"/>
    </source>
</evidence>
<dbReference type="InterPro" id="IPR007248">
    <property type="entry name" value="Mpv17_PMP22"/>
</dbReference>
<dbReference type="Proteomes" id="UP000232323">
    <property type="component" value="Unassembled WGS sequence"/>
</dbReference>
<evidence type="ECO:0000313" key="8">
    <source>
        <dbReference type="Proteomes" id="UP000232323"/>
    </source>
</evidence>
<keyword evidence="4 6" id="KW-1133">Transmembrane helix</keyword>
<evidence type="ECO:0000256" key="5">
    <source>
        <dbReference type="ARBA" id="ARBA00023136"/>
    </source>
</evidence>
<keyword evidence="5 6" id="KW-0472">Membrane</keyword>
<sequence>MHARLHGWSSHVAPVLKAAVISSTVMSAGDILCQKIQKRSAMAVVDLNRTSRFALVGLTMHGPFFYHGYRWLDTFTTTTGPPSLKGALLKTSIGQVTLFPAYLGGALIALSLLEGKRTSEAVAKLQDTFLSTYVAGSFFWPVANTLNFMFMPPTRRVLFANGAGLIWNAYLSLVNSKSLTKTTEVLA</sequence>
<protein>
    <submittedName>
        <fullName evidence="7">Uncharacterized protein</fullName>
    </submittedName>
</protein>
<gene>
    <name evidence="7" type="ORF">CEUSTIGMA_g12350.t1</name>
</gene>
<dbReference type="GO" id="GO:0016020">
    <property type="term" value="C:membrane"/>
    <property type="evidence" value="ECO:0007669"/>
    <property type="project" value="UniProtKB-SubCell"/>
</dbReference>
<organism evidence="7 8">
    <name type="scientific">Chlamydomonas eustigma</name>
    <dbReference type="NCBI Taxonomy" id="1157962"/>
    <lineage>
        <taxon>Eukaryota</taxon>
        <taxon>Viridiplantae</taxon>
        <taxon>Chlorophyta</taxon>
        <taxon>core chlorophytes</taxon>
        <taxon>Chlorophyceae</taxon>
        <taxon>CS clade</taxon>
        <taxon>Chlamydomonadales</taxon>
        <taxon>Chlamydomonadaceae</taxon>
        <taxon>Chlamydomonas</taxon>
    </lineage>
</organism>
<comment type="caution">
    <text evidence="7">The sequence shown here is derived from an EMBL/GenBank/DDBJ whole genome shotgun (WGS) entry which is preliminary data.</text>
</comment>
<name>A0A250XPQ4_9CHLO</name>
<dbReference type="OrthoDB" id="10267969at2759"/>
<evidence type="ECO:0000256" key="1">
    <source>
        <dbReference type="ARBA" id="ARBA00004141"/>
    </source>
</evidence>
<dbReference type="Pfam" id="PF04117">
    <property type="entry name" value="Mpv17_PMP22"/>
    <property type="match status" value="1"/>
</dbReference>
<keyword evidence="8" id="KW-1185">Reference proteome</keyword>
<feature type="transmembrane region" description="Helical" evidence="6">
    <location>
        <begin position="133"/>
        <end position="151"/>
    </location>
</feature>
<dbReference type="STRING" id="1157962.A0A250XPQ4"/>
<dbReference type="PANTHER" id="PTHR11266:SF116">
    <property type="entry name" value="MPV17-LIKE PROTEIN"/>
    <property type="match status" value="1"/>
</dbReference>
<feature type="transmembrane region" description="Helical" evidence="6">
    <location>
        <begin position="12"/>
        <end position="32"/>
    </location>
</feature>
<dbReference type="GO" id="GO:0005737">
    <property type="term" value="C:cytoplasm"/>
    <property type="evidence" value="ECO:0007669"/>
    <property type="project" value="TreeGrafter"/>
</dbReference>
<comment type="subcellular location">
    <subcellularLocation>
        <location evidence="1">Membrane</location>
        <topology evidence="1">Multi-pass membrane protein</topology>
    </subcellularLocation>
</comment>
<feature type="transmembrane region" description="Helical" evidence="6">
    <location>
        <begin position="92"/>
        <end position="113"/>
    </location>
</feature>
<comment type="similarity">
    <text evidence="2 6">Belongs to the peroxisomal membrane protein PXMP2/4 family.</text>
</comment>
<evidence type="ECO:0000256" key="4">
    <source>
        <dbReference type="ARBA" id="ARBA00022989"/>
    </source>
</evidence>
<dbReference type="EMBL" id="BEGY01000141">
    <property type="protein sequence ID" value="GAX84929.1"/>
    <property type="molecule type" value="Genomic_DNA"/>
</dbReference>
<keyword evidence="3 6" id="KW-0812">Transmembrane</keyword>
<evidence type="ECO:0000256" key="6">
    <source>
        <dbReference type="RuleBase" id="RU363053"/>
    </source>
</evidence>
<dbReference type="PANTHER" id="PTHR11266">
    <property type="entry name" value="PEROXISOMAL MEMBRANE PROTEIN 2, PXMP2 MPV17"/>
    <property type="match status" value="1"/>
</dbReference>
<evidence type="ECO:0000256" key="3">
    <source>
        <dbReference type="ARBA" id="ARBA00022692"/>
    </source>
</evidence>
<feature type="transmembrane region" description="Helical" evidence="6">
    <location>
        <begin position="53"/>
        <end position="72"/>
    </location>
</feature>